<accession>A0ABY7NKM9</accession>
<evidence type="ECO:0000313" key="2">
    <source>
        <dbReference type="Proteomes" id="UP001210865"/>
    </source>
</evidence>
<dbReference type="Proteomes" id="UP001210865">
    <property type="component" value="Chromosome"/>
</dbReference>
<gene>
    <name evidence="1" type="ORF">PBT88_17315</name>
</gene>
<dbReference type="EMBL" id="CP115174">
    <property type="protein sequence ID" value="WBO21903.1"/>
    <property type="molecule type" value="Genomic_DNA"/>
</dbReference>
<evidence type="ECO:0000313" key="1">
    <source>
        <dbReference type="EMBL" id="WBO21903.1"/>
    </source>
</evidence>
<keyword evidence="2" id="KW-1185">Reference proteome</keyword>
<sequence length="144" mass="15947">MLQSFDDYRDKMLSIMANAEARLGHHVPADTAALDLGRARMSRILTAYHMFADRELFGPCIGRDAAQGLRIKAVAAECATLTSDFRAFTRDCAARPVIARWATYRLDSLAMIGRVRQHLVNAEAEARVCEVQSTATRLGYRSAA</sequence>
<reference evidence="1 2" key="1">
    <citation type="submission" date="2022-12" db="EMBL/GenBank/DDBJ databases">
        <title>Sphingomonas abieness sp. nov., an endophytic bacterium isolated from Abies koreana.</title>
        <authorList>
            <person name="Jiang L."/>
            <person name="Lee J."/>
        </authorList>
    </citation>
    <scope>NUCLEOTIDE SEQUENCE [LARGE SCALE GENOMIC DNA]</scope>
    <source>
        <strain evidence="2">PAMB 00755</strain>
    </source>
</reference>
<name>A0ABY7NKM9_9SPHN</name>
<dbReference type="RefSeq" id="WP_270076551.1">
    <property type="nucleotide sequence ID" value="NZ_CP115174.1"/>
</dbReference>
<evidence type="ECO:0008006" key="3">
    <source>
        <dbReference type="Google" id="ProtNLM"/>
    </source>
</evidence>
<organism evidence="1 2">
    <name type="scientific">Sphingomonas abietis</name>
    <dbReference type="NCBI Taxonomy" id="3012344"/>
    <lineage>
        <taxon>Bacteria</taxon>
        <taxon>Pseudomonadati</taxon>
        <taxon>Pseudomonadota</taxon>
        <taxon>Alphaproteobacteria</taxon>
        <taxon>Sphingomonadales</taxon>
        <taxon>Sphingomonadaceae</taxon>
        <taxon>Sphingomonas</taxon>
    </lineage>
</organism>
<protein>
    <recommendedName>
        <fullName evidence="3">Hemerythrin domain-containing protein</fullName>
    </recommendedName>
</protein>
<proteinExistence type="predicted"/>